<name>A0A412DPS1_BACSE</name>
<dbReference type="RefSeq" id="WP_117903364.1">
    <property type="nucleotide sequence ID" value="NZ_JADNPL010000002.1"/>
</dbReference>
<comment type="caution">
    <text evidence="1">The sequence shown here is derived from an EMBL/GenBank/DDBJ whole genome shotgun (WGS) entry which is preliminary data.</text>
</comment>
<evidence type="ECO:0000313" key="1">
    <source>
        <dbReference type="EMBL" id="RGR14498.1"/>
    </source>
</evidence>
<organism evidence="1 2">
    <name type="scientific">Bacteroides stercoris</name>
    <dbReference type="NCBI Taxonomy" id="46506"/>
    <lineage>
        <taxon>Bacteria</taxon>
        <taxon>Pseudomonadati</taxon>
        <taxon>Bacteroidota</taxon>
        <taxon>Bacteroidia</taxon>
        <taxon>Bacteroidales</taxon>
        <taxon>Bacteroidaceae</taxon>
        <taxon>Bacteroides</taxon>
    </lineage>
</organism>
<gene>
    <name evidence="1" type="ORF">DWY65_06735</name>
</gene>
<evidence type="ECO:0000313" key="2">
    <source>
        <dbReference type="Proteomes" id="UP000283310"/>
    </source>
</evidence>
<dbReference type="AlphaFoldDB" id="A0A412DPS1"/>
<dbReference type="EMBL" id="QRTW01000009">
    <property type="protein sequence ID" value="RGR14498.1"/>
    <property type="molecule type" value="Genomic_DNA"/>
</dbReference>
<sequence>MNIILPPAYDNEAAHRQLKQLMGQKKNLSVRLDDTPCAWIGISNMTRLRYLLNTSSWKWIANYLETGNPDDFRVFPSIREAMPNFQVTVLKALLDTKRRIYKIPFLRETQSHLNLVAVFSFGKIYFRISRTAPIVEYLNAHNL</sequence>
<protein>
    <submittedName>
        <fullName evidence="1">Uncharacterized protein</fullName>
    </submittedName>
</protein>
<proteinExistence type="predicted"/>
<reference evidence="1 2" key="1">
    <citation type="submission" date="2018-08" db="EMBL/GenBank/DDBJ databases">
        <title>A genome reference for cultivated species of the human gut microbiota.</title>
        <authorList>
            <person name="Zou Y."/>
            <person name="Xue W."/>
            <person name="Luo G."/>
        </authorList>
    </citation>
    <scope>NUCLEOTIDE SEQUENCE [LARGE SCALE GENOMIC DNA]</scope>
    <source>
        <strain evidence="1 2">AF26-20BH</strain>
    </source>
</reference>
<accession>A0A412DPS1</accession>
<dbReference type="Proteomes" id="UP000283310">
    <property type="component" value="Unassembled WGS sequence"/>
</dbReference>